<dbReference type="Proteomes" id="UP000799539">
    <property type="component" value="Unassembled WGS sequence"/>
</dbReference>
<evidence type="ECO:0000313" key="2">
    <source>
        <dbReference type="Proteomes" id="UP000799539"/>
    </source>
</evidence>
<keyword evidence="2" id="KW-1185">Reference proteome</keyword>
<organism evidence="1 2">
    <name type="scientific">Cercospora zeae-maydis SCOH1-5</name>
    <dbReference type="NCBI Taxonomy" id="717836"/>
    <lineage>
        <taxon>Eukaryota</taxon>
        <taxon>Fungi</taxon>
        <taxon>Dikarya</taxon>
        <taxon>Ascomycota</taxon>
        <taxon>Pezizomycotina</taxon>
        <taxon>Dothideomycetes</taxon>
        <taxon>Dothideomycetidae</taxon>
        <taxon>Mycosphaerellales</taxon>
        <taxon>Mycosphaerellaceae</taxon>
        <taxon>Cercospora</taxon>
    </lineage>
</organism>
<name>A0A6A6F1W3_9PEZI</name>
<evidence type="ECO:0000313" key="1">
    <source>
        <dbReference type="EMBL" id="KAF2207716.1"/>
    </source>
</evidence>
<reference evidence="1" key="1">
    <citation type="journal article" date="2020" name="Stud. Mycol.">
        <title>101 Dothideomycetes genomes: a test case for predicting lifestyles and emergence of pathogens.</title>
        <authorList>
            <person name="Haridas S."/>
            <person name="Albert R."/>
            <person name="Binder M."/>
            <person name="Bloem J."/>
            <person name="Labutti K."/>
            <person name="Salamov A."/>
            <person name="Andreopoulos B."/>
            <person name="Baker S."/>
            <person name="Barry K."/>
            <person name="Bills G."/>
            <person name="Bluhm B."/>
            <person name="Cannon C."/>
            <person name="Castanera R."/>
            <person name="Culley D."/>
            <person name="Daum C."/>
            <person name="Ezra D."/>
            <person name="Gonzalez J."/>
            <person name="Henrissat B."/>
            <person name="Kuo A."/>
            <person name="Liang C."/>
            <person name="Lipzen A."/>
            <person name="Lutzoni F."/>
            <person name="Magnuson J."/>
            <person name="Mondo S."/>
            <person name="Nolan M."/>
            <person name="Ohm R."/>
            <person name="Pangilinan J."/>
            <person name="Park H.-J."/>
            <person name="Ramirez L."/>
            <person name="Alfaro M."/>
            <person name="Sun H."/>
            <person name="Tritt A."/>
            <person name="Yoshinaga Y."/>
            <person name="Zwiers L.-H."/>
            <person name="Turgeon B."/>
            <person name="Goodwin S."/>
            <person name="Spatafora J."/>
            <person name="Crous P."/>
            <person name="Grigoriev I."/>
        </authorList>
    </citation>
    <scope>NUCLEOTIDE SEQUENCE</scope>
    <source>
        <strain evidence="1">SCOH1-5</strain>
    </source>
</reference>
<gene>
    <name evidence="1" type="ORF">CERZMDRAFT_91746</name>
</gene>
<sequence>MCQVTYSIDWICPGCLTLVKLEQGSQAMPPIHGLFGGGSYRRRVYQCGEAAALRDLTVCQGGQNACARRTAPKKTKKLAKLCATCDSKALLVVEKKTGRVIQGGWRST</sequence>
<dbReference type="EMBL" id="ML992701">
    <property type="protein sequence ID" value="KAF2207716.1"/>
    <property type="molecule type" value="Genomic_DNA"/>
</dbReference>
<protein>
    <submittedName>
        <fullName evidence="1">Uncharacterized protein</fullName>
    </submittedName>
</protein>
<dbReference type="AlphaFoldDB" id="A0A6A6F1W3"/>
<accession>A0A6A6F1W3</accession>
<proteinExistence type="predicted"/>